<keyword evidence="10" id="KW-1185">Reference proteome</keyword>
<dbReference type="InterPro" id="IPR002195">
    <property type="entry name" value="Dihydroorotase_CS"/>
</dbReference>
<proteinExistence type="inferred from homology"/>
<dbReference type="Pfam" id="PF01979">
    <property type="entry name" value="Amidohydro_1"/>
    <property type="match status" value="1"/>
</dbReference>
<dbReference type="EMBL" id="BABT02000090">
    <property type="protein sequence ID" value="GAA96463.1"/>
    <property type="molecule type" value="Genomic_DNA"/>
</dbReference>
<comment type="similarity">
    <text evidence="2">Belongs to the metallo-dependent hydrolases superfamily. DHOase family. Class II DHOase subfamily.</text>
</comment>
<comment type="pathway">
    <text evidence="1">Pyrimidine metabolism; UMP biosynthesis via de novo pathway; (S)-dihydroorotate from bicarbonate: step 3/3.</text>
</comment>
<evidence type="ECO:0000259" key="8">
    <source>
        <dbReference type="Pfam" id="PF01979"/>
    </source>
</evidence>
<keyword evidence="7" id="KW-0665">Pyrimidine biosynthesis</keyword>
<dbReference type="AlphaFoldDB" id="G7E0V3"/>
<dbReference type="STRING" id="764103.G7E0V3"/>
<dbReference type="GO" id="GO:0004151">
    <property type="term" value="F:dihydroorotase activity"/>
    <property type="evidence" value="ECO:0007669"/>
    <property type="project" value="UniProtKB-EC"/>
</dbReference>
<keyword evidence="6" id="KW-0862">Zinc</keyword>
<dbReference type="GO" id="GO:0044205">
    <property type="term" value="P:'de novo' UMP biosynthetic process"/>
    <property type="evidence" value="ECO:0007669"/>
    <property type="project" value="UniProtKB-UniPathway"/>
</dbReference>
<dbReference type="InterPro" id="IPR032466">
    <property type="entry name" value="Metal_Hydrolase"/>
</dbReference>
<keyword evidence="4" id="KW-0479">Metal-binding</keyword>
<dbReference type="GO" id="GO:0006207">
    <property type="term" value="P:'de novo' pyrimidine nucleobase biosynthetic process"/>
    <property type="evidence" value="ECO:0007669"/>
    <property type="project" value="TreeGrafter"/>
</dbReference>
<dbReference type="PROSITE" id="PS00483">
    <property type="entry name" value="DIHYDROOROTASE_2"/>
    <property type="match status" value="1"/>
</dbReference>
<accession>G7E0V3</accession>
<dbReference type="FunCoup" id="G7E0V3">
    <property type="interactions" value="236"/>
</dbReference>
<dbReference type="OrthoDB" id="1670005at2759"/>
<dbReference type="GO" id="GO:0005737">
    <property type="term" value="C:cytoplasm"/>
    <property type="evidence" value="ECO:0007669"/>
    <property type="project" value="TreeGrafter"/>
</dbReference>
<dbReference type="InParanoid" id="G7E0V3"/>
<protein>
    <recommendedName>
        <fullName evidence="3">dihydroorotase</fullName>
        <ecNumber evidence="3">3.5.2.3</ecNumber>
    </recommendedName>
</protein>
<evidence type="ECO:0000256" key="3">
    <source>
        <dbReference type="ARBA" id="ARBA00012860"/>
    </source>
</evidence>
<dbReference type="PIRSF" id="PIRSF001237">
    <property type="entry name" value="DHOdimr"/>
    <property type="match status" value="1"/>
</dbReference>
<dbReference type="NCBIfam" id="TIGR00856">
    <property type="entry name" value="pyrC_dimer"/>
    <property type="match status" value="1"/>
</dbReference>
<dbReference type="PANTHER" id="PTHR43137:SF1">
    <property type="entry name" value="DIHYDROOROTASE"/>
    <property type="match status" value="1"/>
</dbReference>
<name>G7E0V3_MIXOS</name>
<evidence type="ECO:0000256" key="5">
    <source>
        <dbReference type="ARBA" id="ARBA00022801"/>
    </source>
</evidence>
<gene>
    <name evidence="9" type="primary">Mo03130</name>
    <name evidence="9" type="ORF">E5Q_03130</name>
</gene>
<keyword evidence="5" id="KW-0378">Hydrolase</keyword>
<dbReference type="Gene3D" id="3.20.20.140">
    <property type="entry name" value="Metal-dependent hydrolases"/>
    <property type="match status" value="1"/>
</dbReference>
<evidence type="ECO:0000256" key="4">
    <source>
        <dbReference type="ARBA" id="ARBA00022723"/>
    </source>
</evidence>
<dbReference type="InterPro" id="IPR004721">
    <property type="entry name" value="DHOdimr"/>
</dbReference>
<reference evidence="9 10" key="2">
    <citation type="journal article" date="2012" name="Open Biol.">
        <title>Characteristics of nucleosomes and linker DNA regions on the genome of the basidiomycete Mixia osmundae revealed by mono- and dinucleosome mapping.</title>
        <authorList>
            <person name="Nishida H."/>
            <person name="Kondo S."/>
            <person name="Matsumoto T."/>
            <person name="Suzuki Y."/>
            <person name="Yoshikawa H."/>
            <person name="Taylor T.D."/>
            <person name="Sugiyama J."/>
        </authorList>
    </citation>
    <scope>NUCLEOTIDE SEQUENCE [LARGE SCALE GENOMIC DNA]</scope>
    <source>
        <strain evidence="10">CBS 9802 / IAM 14324 / JCM 22182 / KY 12970</strain>
    </source>
</reference>
<evidence type="ECO:0000256" key="2">
    <source>
        <dbReference type="ARBA" id="ARBA00005631"/>
    </source>
</evidence>
<dbReference type="eggNOG" id="KOG2902">
    <property type="taxonomic scope" value="Eukaryota"/>
</dbReference>
<dbReference type="Proteomes" id="UP000009131">
    <property type="component" value="Unassembled WGS sequence"/>
</dbReference>
<dbReference type="SUPFAM" id="SSF51556">
    <property type="entry name" value="Metallo-dependent hydrolases"/>
    <property type="match status" value="1"/>
</dbReference>
<comment type="caution">
    <text evidence="9">The sequence shown here is derived from an EMBL/GenBank/DDBJ whole genome shotgun (WGS) entry which is preliminary data.</text>
</comment>
<sequence>MGLGLTARDGASHAAMAQDEVDIPAPADFHCHLRQGDMMKLVTPHVSLGGMQLAYVMPNLSPPITTTEQAIRYRAELQALAPEIDFMMTLFLAPALTPDEIRKAHKAGISGVKSYPRGVTTGSEGGVESYEKYYDVFEAMQECDMVLNLHGEVPSSEASGITVLNAEPAFHRHLEELHARFPNLRIVLEHATTKASVDIVNRLGPTVACTITAHHLALVVDDWAGNNLHFCKPVAKTYEDRRALREVIASGNRKFFLGSDSAPHPSLSKLPLLSQDAQVAPNACAAGVYTSPILLPLLAHLFETVEPRIPLERLPDFAGGFGRSFYARPASQSAHSVRLRRVNASSGVSTSGQGRVPVSYDGQSEALGQIRVIPYFASKTLNFAIASS</sequence>
<evidence type="ECO:0000256" key="7">
    <source>
        <dbReference type="ARBA" id="ARBA00022975"/>
    </source>
</evidence>
<organism evidence="9 10">
    <name type="scientific">Mixia osmundae (strain CBS 9802 / IAM 14324 / JCM 22182 / KY 12970)</name>
    <dbReference type="NCBI Taxonomy" id="764103"/>
    <lineage>
        <taxon>Eukaryota</taxon>
        <taxon>Fungi</taxon>
        <taxon>Dikarya</taxon>
        <taxon>Basidiomycota</taxon>
        <taxon>Pucciniomycotina</taxon>
        <taxon>Mixiomycetes</taxon>
        <taxon>Mixiales</taxon>
        <taxon>Mixiaceae</taxon>
        <taxon>Mixia</taxon>
    </lineage>
</organism>
<dbReference type="FunFam" id="3.20.20.140:FF:000071">
    <property type="entry name" value="Dihydroorotase, homodimeric type, variant"/>
    <property type="match status" value="1"/>
</dbReference>
<evidence type="ECO:0000313" key="10">
    <source>
        <dbReference type="Proteomes" id="UP000009131"/>
    </source>
</evidence>
<evidence type="ECO:0000256" key="1">
    <source>
        <dbReference type="ARBA" id="ARBA00004880"/>
    </source>
</evidence>
<dbReference type="EC" id="3.5.2.3" evidence="3"/>
<dbReference type="UniPathway" id="UPA00070">
    <property type="reaction ID" value="UER00117"/>
</dbReference>
<feature type="domain" description="Amidohydrolase-related" evidence="8">
    <location>
        <begin position="24"/>
        <end position="265"/>
    </location>
</feature>
<evidence type="ECO:0000313" key="9">
    <source>
        <dbReference type="EMBL" id="GAA96463.1"/>
    </source>
</evidence>
<dbReference type="HAMAP" id="MF_00219">
    <property type="entry name" value="PyrC_classII"/>
    <property type="match status" value="1"/>
</dbReference>
<dbReference type="HOGENOM" id="CLU_041558_0_0_1"/>
<dbReference type="InterPro" id="IPR006680">
    <property type="entry name" value="Amidohydro-rel"/>
</dbReference>
<reference evidence="9 10" key="1">
    <citation type="journal article" date="2011" name="J. Gen. Appl. Microbiol.">
        <title>Draft genome sequencing of the enigmatic basidiomycete Mixia osmundae.</title>
        <authorList>
            <person name="Nishida H."/>
            <person name="Nagatsuka Y."/>
            <person name="Sugiyama J."/>
        </authorList>
    </citation>
    <scope>NUCLEOTIDE SEQUENCE [LARGE SCALE GENOMIC DNA]</scope>
    <source>
        <strain evidence="10">CBS 9802 / IAM 14324 / JCM 22182 / KY 12970</strain>
    </source>
</reference>
<dbReference type="PANTHER" id="PTHR43137">
    <property type="entry name" value="DIHYDROOROTASE"/>
    <property type="match status" value="1"/>
</dbReference>
<evidence type="ECO:0000256" key="6">
    <source>
        <dbReference type="ARBA" id="ARBA00022833"/>
    </source>
</evidence>
<dbReference type="GO" id="GO:0046872">
    <property type="term" value="F:metal ion binding"/>
    <property type="evidence" value="ECO:0007669"/>
    <property type="project" value="UniProtKB-KW"/>
</dbReference>